<dbReference type="CDD" id="cd07255">
    <property type="entry name" value="VOC_BsCatE_like_N"/>
    <property type="match status" value="1"/>
</dbReference>
<dbReference type="RefSeq" id="WP_406580812.1">
    <property type="nucleotide sequence ID" value="NZ_JBJHQH010000007.1"/>
</dbReference>
<evidence type="ECO:0000259" key="2">
    <source>
        <dbReference type="PROSITE" id="PS51819"/>
    </source>
</evidence>
<feature type="domain" description="VOC" evidence="2">
    <location>
        <begin position="168"/>
        <end position="281"/>
    </location>
</feature>
<evidence type="ECO:0000313" key="3">
    <source>
        <dbReference type="EMBL" id="MFK9092213.1"/>
    </source>
</evidence>
<dbReference type="InterPro" id="IPR029068">
    <property type="entry name" value="Glyas_Bleomycin-R_OHBP_Dase"/>
</dbReference>
<accession>A0ABW8RG00</accession>
<dbReference type="PANTHER" id="PTHR43279:SF1">
    <property type="entry name" value="CATECHOL-2,3-DIOXYGENASE"/>
    <property type="match status" value="1"/>
</dbReference>
<reference evidence="3 4" key="1">
    <citation type="submission" date="2024-11" db="EMBL/GenBank/DDBJ databases">
        <authorList>
            <person name="Lucas J.A."/>
        </authorList>
    </citation>
    <scope>NUCLEOTIDE SEQUENCE [LARGE SCALE GENOMIC DNA]</scope>
    <source>
        <strain evidence="3 4">Z 5.4</strain>
    </source>
</reference>
<dbReference type="SUPFAM" id="SSF54593">
    <property type="entry name" value="Glyoxalase/Bleomycin resistance protein/Dihydroxybiphenyl dioxygenase"/>
    <property type="match status" value="2"/>
</dbReference>
<gene>
    <name evidence="3" type="ORF">ACJEBI_12060</name>
</gene>
<evidence type="ECO:0000313" key="4">
    <source>
        <dbReference type="Proteomes" id="UP001623041"/>
    </source>
</evidence>
<proteinExistence type="predicted"/>
<dbReference type="CDD" id="cd16359">
    <property type="entry name" value="VOC_BsCatE_like_C"/>
    <property type="match status" value="1"/>
</dbReference>
<keyword evidence="4" id="KW-1185">Reference proteome</keyword>
<dbReference type="Proteomes" id="UP001623041">
    <property type="component" value="Unassembled WGS sequence"/>
</dbReference>
<dbReference type="PROSITE" id="PS00934">
    <property type="entry name" value="GLYOXALASE_I_1"/>
    <property type="match status" value="1"/>
</dbReference>
<evidence type="ECO:0000256" key="1">
    <source>
        <dbReference type="ARBA" id="ARBA00022723"/>
    </source>
</evidence>
<dbReference type="InterPro" id="IPR004360">
    <property type="entry name" value="Glyas_Fos-R_dOase_dom"/>
</dbReference>
<dbReference type="InterPro" id="IPR037523">
    <property type="entry name" value="VOC_core"/>
</dbReference>
<organism evidence="3 4">
    <name type="scientific">Bacillus salipaludis</name>
    <dbReference type="NCBI Taxonomy" id="2547811"/>
    <lineage>
        <taxon>Bacteria</taxon>
        <taxon>Bacillati</taxon>
        <taxon>Bacillota</taxon>
        <taxon>Bacilli</taxon>
        <taxon>Bacillales</taxon>
        <taxon>Bacillaceae</taxon>
        <taxon>Bacillus</taxon>
    </lineage>
</organism>
<dbReference type="InterPro" id="IPR018146">
    <property type="entry name" value="Glyoxalase_1_CS"/>
</dbReference>
<comment type="caution">
    <text evidence="3">The sequence shown here is derived from an EMBL/GenBank/DDBJ whole genome shotgun (WGS) entry which is preliminary data.</text>
</comment>
<protein>
    <submittedName>
        <fullName evidence="3">VOC family protein</fullName>
    </submittedName>
</protein>
<dbReference type="PANTHER" id="PTHR43279">
    <property type="entry name" value="CATECHOL-2,3-DIOXYGENASE"/>
    <property type="match status" value="1"/>
</dbReference>
<dbReference type="Gene3D" id="3.10.180.10">
    <property type="entry name" value="2,3-Dihydroxybiphenyl 1,2-Dioxygenase, domain 1"/>
    <property type="match status" value="2"/>
</dbReference>
<dbReference type="Pfam" id="PF00903">
    <property type="entry name" value="Glyoxalase"/>
    <property type="match status" value="2"/>
</dbReference>
<name>A0ABW8RG00_9BACI</name>
<dbReference type="PROSITE" id="PS51819">
    <property type="entry name" value="VOC"/>
    <property type="match status" value="2"/>
</dbReference>
<keyword evidence="1" id="KW-0479">Metal-binding</keyword>
<feature type="domain" description="VOC" evidence="2">
    <location>
        <begin position="11"/>
        <end position="127"/>
    </location>
</feature>
<sequence>MDHFHEKPNVYVGEVTIKVKNLDYAVTFYQNIIGFQVLEKTDSRAVLTTDGKTPLLTLEQPADVIPKPANTSGLYHFAILLPSRADLSVFLMHLLQTGYPLGAADHYVSEALYLNDPDGNGIEVYRDRPSSEWTWKNNLVEMATEQLDAEGILAENNAEWKGLPSGTVMGHIHLHVSDVKKAEEFYTKGLGFDVVSYYPQAAFLSTGRYHHHIAINTWQGVGAPTPPENSIGLHWYSLVFPNETERENVINQLQNLGAPIKRDANYYVTSDPSGNQIRLVV</sequence>
<dbReference type="EMBL" id="JBJHQH010000007">
    <property type="protein sequence ID" value="MFK9092213.1"/>
    <property type="molecule type" value="Genomic_DNA"/>
</dbReference>